<proteinExistence type="predicted"/>
<feature type="region of interest" description="Disordered" evidence="1">
    <location>
        <begin position="1"/>
        <end position="25"/>
    </location>
</feature>
<name>A0A0A9G3U7_ARUDO</name>
<dbReference type="EMBL" id="GBRH01178126">
    <property type="protein sequence ID" value="JAE19770.1"/>
    <property type="molecule type" value="Transcribed_RNA"/>
</dbReference>
<evidence type="ECO:0000313" key="2">
    <source>
        <dbReference type="EMBL" id="JAE19770.1"/>
    </source>
</evidence>
<accession>A0A0A9G3U7</accession>
<protein>
    <submittedName>
        <fullName evidence="2">Uncharacterized protein</fullName>
    </submittedName>
</protein>
<sequence length="37" mass="4019">MGKNLDGSMGDEASESLHFSPPRQQIIEVGCQSKVEL</sequence>
<reference evidence="2" key="1">
    <citation type="submission" date="2014-09" db="EMBL/GenBank/DDBJ databases">
        <authorList>
            <person name="Magalhaes I.L.F."/>
            <person name="Oliveira U."/>
            <person name="Santos F.R."/>
            <person name="Vidigal T.H.D.A."/>
            <person name="Brescovit A.D."/>
            <person name="Santos A.J."/>
        </authorList>
    </citation>
    <scope>NUCLEOTIDE SEQUENCE</scope>
    <source>
        <tissue evidence="2">Shoot tissue taken approximately 20 cm above the soil surface</tissue>
    </source>
</reference>
<dbReference type="AlphaFoldDB" id="A0A0A9G3U7"/>
<reference evidence="2" key="2">
    <citation type="journal article" date="2015" name="Data Brief">
        <title>Shoot transcriptome of the giant reed, Arundo donax.</title>
        <authorList>
            <person name="Barrero R.A."/>
            <person name="Guerrero F.D."/>
            <person name="Moolhuijzen P."/>
            <person name="Goolsby J.A."/>
            <person name="Tidwell J."/>
            <person name="Bellgard S.E."/>
            <person name="Bellgard M.I."/>
        </authorList>
    </citation>
    <scope>NUCLEOTIDE SEQUENCE</scope>
    <source>
        <tissue evidence="2">Shoot tissue taken approximately 20 cm above the soil surface</tissue>
    </source>
</reference>
<evidence type="ECO:0000256" key="1">
    <source>
        <dbReference type="SAM" id="MobiDB-lite"/>
    </source>
</evidence>
<organism evidence="2">
    <name type="scientific">Arundo donax</name>
    <name type="common">Giant reed</name>
    <name type="synonym">Donax arundinaceus</name>
    <dbReference type="NCBI Taxonomy" id="35708"/>
    <lineage>
        <taxon>Eukaryota</taxon>
        <taxon>Viridiplantae</taxon>
        <taxon>Streptophyta</taxon>
        <taxon>Embryophyta</taxon>
        <taxon>Tracheophyta</taxon>
        <taxon>Spermatophyta</taxon>
        <taxon>Magnoliopsida</taxon>
        <taxon>Liliopsida</taxon>
        <taxon>Poales</taxon>
        <taxon>Poaceae</taxon>
        <taxon>PACMAD clade</taxon>
        <taxon>Arundinoideae</taxon>
        <taxon>Arundineae</taxon>
        <taxon>Arundo</taxon>
    </lineage>
</organism>